<dbReference type="OrthoDB" id="6101428at2759"/>
<dbReference type="EnsemblMetazoa" id="G14661.2">
    <property type="protein sequence ID" value="G14661.2:cds"/>
    <property type="gene ID" value="G14661"/>
</dbReference>
<proteinExistence type="predicted"/>
<organism evidence="1 2">
    <name type="scientific">Magallana gigas</name>
    <name type="common">Pacific oyster</name>
    <name type="synonym">Crassostrea gigas</name>
    <dbReference type="NCBI Taxonomy" id="29159"/>
    <lineage>
        <taxon>Eukaryota</taxon>
        <taxon>Metazoa</taxon>
        <taxon>Spiralia</taxon>
        <taxon>Lophotrochozoa</taxon>
        <taxon>Mollusca</taxon>
        <taxon>Bivalvia</taxon>
        <taxon>Autobranchia</taxon>
        <taxon>Pteriomorphia</taxon>
        <taxon>Ostreida</taxon>
        <taxon>Ostreoidea</taxon>
        <taxon>Ostreidae</taxon>
        <taxon>Magallana</taxon>
    </lineage>
</organism>
<accession>A0A8W8ILC1</accession>
<evidence type="ECO:0000313" key="2">
    <source>
        <dbReference type="Proteomes" id="UP000005408"/>
    </source>
</evidence>
<dbReference type="OMA" id="LTTSARW"/>
<evidence type="ECO:0000313" key="1">
    <source>
        <dbReference type="EnsemblMetazoa" id="G14661.2:cds"/>
    </source>
</evidence>
<dbReference type="Gene3D" id="3.90.1720.10">
    <property type="entry name" value="endopeptidase domain like (from Nostoc punctiforme)"/>
    <property type="match status" value="1"/>
</dbReference>
<sequence>MDLNRGKGRTTCGAGNGSVYNQCKLQVRLTLAGGLIVTERVSSNLRIFNIAKRHVGSLLWSQDSELHGAKKKDKCAMFVYDVITEAGLTTPRQKPWFCGYSPASSSEWGNRRSEVIHACGCFHSVSIPMRGDIVAFPSNHGTTHCGIVTTGGHFIGTTNKRIVETKMPAHVKRVFWRYTGDVPNTDRLLEKYK</sequence>
<reference evidence="1" key="1">
    <citation type="submission" date="2022-08" db="UniProtKB">
        <authorList>
            <consortium name="EnsemblMetazoa"/>
        </authorList>
    </citation>
    <scope>IDENTIFICATION</scope>
    <source>
        <strain evidence="1">05x7-T-G4-1.051#20</strain>
    </source>
</reference>
<keyword evidence="2" id="KW-1185">Reference proteome</keyword>
<dbReference type="AlphaFoldDB" id="A0A8W8ILC1"/>
<dbReference type="InterPro" id="IPR038765">
    <property type="entry name" value="Papain-like_cys_pep_sf"/>
</dbReference>
<dbReference type="SUPFAM" id="SSF54001">
    <property type="entry name" value="Cysteine proteinases"/>
    <property type="match status" value="1"/>
</dbReference>
<protein>
    <submittedName>
        <fullName evidence="1">Uncharacterized protein</fullName>
    </submittedName>
</protein>
<name>A0A8W8ILC1_MAGGI</name>
<dbReference type="Proteomes" id="UP000005408">
    <property type="component" value="Unassembled WGS sequence"/>
</dbReference>